<name>A0A0P1FHF6_THAGE</name>
<evidence type="ECO:0000313" key="1">
    <source>
        <dbReference type="EMBL" id="CUH67341.1"/>
    </source>
</evidence>
<sequence>MDVTALQNALATGDWALAESILAPVAAEKNAHPSLLYNYGKVLLELRRINAWLLSPNDLDACRNLGRVAIRCGNYSAAKAGWNALAGDEEDDIANRH</sequence>
<reference evidence="1 2" key="1">
    <citation type="submission" date="2015-09" db="EMBL/GenBank/DDBJ databases">
        <authorList>
            <consortium name="Swine Surveillance"/>
        </authorList>
    </citation>
    <scope>NUCLEOTIDE SEQUENCE [LARGE SCALE GENOMIC DNA]</scope>
    <source>
        <strain evidence="1 2">CECT 4357</strain>
    </source>
</reference>
<dbReference type="AlphaFoldDB" id="A0A0P1FHF6"/>
<dbReference type="SUPFAM" id="SSF48452">
    <property type="entry name" value="TPR-like"/>
    <property type="match status" value="1"/>
</dbReference>
<gene>
    <name evidence="1" type="ORF">TG4357_02950</name>
</gene>
<dbReference type="RefSeq" id="WP_058263653.1">
    <property type="nucleotide sequence ID" value="NZ_CP051181.1"/>
</dbReference>
<dbReference type="Gene3D" id="1.25.40.10">
    <property type="entry name" value="Tetratricopeptide repeat domain"/>
    <property type="match status" value="1"/>
</dbReference>
<accession>A0A0P1FHF6</accession>
<dbReference type="Proteomes" id="UP000051587">
    <property type="component" value="Unassembled WGS sequence"/>
</dbReference>
<dbReference type="EMBL" id="CYSA01000026">
    <property type="protein sequence ID" value="CUH67341.1"/>
    <property type="molecule type" value="Genomic_DNA"/>
</dbReference>
<proteinExistence type="predicted"/>
<dbReference type="OrthoDB" id="7860720at2"/>
<dbReference type="InterPro" id="IPR011990">
    <property type="entry name" value="TPR-like_helical_dom_sf"/>
</dbReference>
<organism evidence="1 2">
    <name type="scientific">Thalassovita gelatinovora</name>
    <name type="common">Thalassobius gelatinovorus</name>
    <dbReference type="NCBI Taxonomy" id="53501"/>
    <lineage>
        <taxon>Bacteria</taxon>
        <taxon>Pseudomonadati</taxon>
        <taxon>Pseudomonadota</taxon>
        <taxon>Alphaproteobacteria</taxon>
        <taxon>Rhodobacterales</taxon>
        <taxon>Roseobacteraceae</taxon>
        <taxon>Thalassovita</taxon>
    </lineage>
</organism>
<keyword evidence="2" id="KW-1185">Reference proteome</keyword>
<protein>
    <submittedName>
        <fullName evidence="1">Uncharacterized protein</fullName>
    </submittedName>
</protein>
<evidence type="ECO:0000313" key="2">
    <source>
        <dbReference type="Proteomes" id="UP000051587"/>
    </source>
</evidence>